<keyword evidence="1" id="KW-1133">Transmembrane helix</keyword>
<dbReference type="RefSeq" id="WP_284298031.1">
    <property type="nucleotide sequence ID" value="NZ_BSSV01000003.1"/>
</dbReference>
<comment type="caution">
    <text evidence="2">The sequence shown here is derived from an EMBL/GenBank/DDBJ whole genome shotgun (WGS) entry which is preliminary data.</text>
</comment>
<dbReference type="Proteomes" id="UP001157134">
    <property type="component" value="Unassembled WGS sequence"/>
</dbReference>
<evidence type="ECO:0008006" key="4">
    <source>
        <dbReference type="Google" id="ProtNLM"/>
    </source>
</evidence>
<keyword evidence="1" id="KW-0472">Membrane</keyword>
<feature type="transmembrane region" description="Helical" evidence="1">
    <location>
        <begin position="52"/>
        <end position="75"/>
    </location>
</feature>
<dbReference type="Pfam" id="PF11872">
    <property type="entry name" value="DUF3392"/>
    <property type="match status" value="1"/>
</dbReference>
<reference evidence="2 3" key="1">
    <citation type="submission" date="2023-03" db="EMBL/GenBank/DDBJ databases">
        <title>Thalassotalea loyana LMG 22536T draft genome sequence.</title>
        <authorList>
            <person name="Sawabe T."/>
        </authorList>
    </citation>
    <scope>NUCLEOTIDE SEQUENCE [LARGE SCALE GENOMIC DNA]</scope>
    <source>
        <strain evidence="2 3">LMG 22536</strain>
    </source>
</reference>
<proteinExistence type="predicted"/>
<feature type="transmembrane region" description="Helical" evidence="1">
    <location>
        <begin position="87"/>
        <end position="105"/>
    </location>
</feature>
<evidence type="ECO:0000256" key="1">
    <source>
        <dbReference type="SAM" id="Phobius"/>
    </source>
</evidence>
<organism evidence="2 3">
    <name type="scientific">Thalassotalea loyana</name>
    <dbReference type="NCBI Taxonomy" id="280483"/>
    <lineage>
        <taxon>Bacteria</taxon>
        <taxon>Pseudomonadati</taxon>
        <taxon>Pseudomonadota</taxon>
        <taxon>Gammaproteobacteria</taxon>
        <taxon>Alteromonadales</taxon>
        <taxon>Colwelliaceae</taxon>
        <taxon>Thalassotalea</taxon>
    </lineage>
</organism>
<name>A0ABQ6HC50_9GAMM</name>
<keyword evidence="1" id="KW-0812">Transmembrane</keyword>
<feature type="transmembrane region" description="Helical" evidence="1">
    <location>
        <begin position="20"/>
        <end position="40"/>
    </location>
</feature>
<gene>
    <name evidence="2" type="ORF">tloyanaT_19440</name>
</gene>
<protein>
    <recommendedName>
        <fullName evidence="4">DUF3392 domain-containing protein</fullName>
    </recommendedName>
</protein>
<evidence type="ECO:0000313" key="3">
    <source>
        <dbReference type="Proteomes" id="UP001157134"/>
    </source>
</evidence>
<dbReference type="EMBL" id="BSSV01000003">
    <property type="protein sequence ID" value="GLX85692.1"/>
    <property type="molecule type" value="Genomic_DNA"/>
</dbReference>
<sequence>MPTVIFDALIDLGAWFKPYQYQAAMAIVATLLVLFGNQINAHIKKMFSGYHFIVRTFAFVVVCAFGYGLATVWLTGLLYEQLSKLPLAYLVPAHFVIFTGLGMYAQKQRHI</sequence>
<evidence type="ECO:0000313" key="2">
    <source>
        <dbReference type="EMBL" id="GLX85692.1"/>
    </source>
</evidence>
<keyword evidence="3" id="KW-1185">Reference proteome</keyword>
<accession>A0ABQ6HC50</accession>
<dbReference type="InterPro" id="IPR021813">
    <property type="entry name" value="DUF3392"/>
</dbReference>